<feature type="region of interest" description="Disordered" evidence="1">
    <location>
        <begin position="292"/>
        <end position="329"/>
    </location>
</feature>
<feature type="region of interest" description="Disordered" evidence="1">
    <location>
        <begin position="1"/>
        <end position="25"/>
    </location>
</feature>
<comment type="caution">
    <text evidence="2">The sequence shown here is derived from an EMBL/GenBank/DDBJ whole genome shotgun (WGS) entry which is preliminary data.</text>
</comment>
<evidence type="ECO:0000256" key="1">
    <source>
        <dbReference type="SAM" id="MobiDB-lite"/>
    </source>
</evidence>
<feature type="compositionally biased region" description="Low complexity" evidence="1">
    <location>
        <begin position="207"/>
        <end position="221"/>
    </location>
</feature>
<feature type="compositionally biased region" description="Polar residues" evidence="1">
    <location>
        <begin position="8"/>
        <end position="22"/>
    </location>
</feature>
<feature type="region of interest" description="Disordered" evidence="1">
    <location>
        <begin position="142"/>
        <end position="221"/>
    </location>
</feature>
<accession>A0A3N0Y0H3</accession>
<reference evidence="2 3" key="1">
    <citation type="submission" date="2018-10" db="EMBL/GenBank/DDBJ databases">
        <title>Genome assembly for a Yunnan-Guizhou Plateau 3E fish, Anabarilius grahami (Regan), and its evolutionary and genetic applications.</title>
        <authorList>
            <person name="Jiang W."/>
        </authorList>
    </citation>
    <scope>NUCLEOTIDE SEQUENCE [LARGE SCALE GENOMIC DNA]</scope>
    <source>
        <strain evidence="2">AG-KIZ</strain>
        <tissue evidence="2">Muscle</tissue>
    </source>
</reference>
<dbReference type="OrthoDB" id="118234at2759"/>
<dbReference type="EMBL" id="RJVU01055419">
    <property type="protein sequence ID" value="ROK82362.1"/>
    <property type="molecule type" value="Genomic_DNA"/>
</dbReference>
<keyword evidence="3" id="KW-1185">Reference proteome</keyword>
<evidence type="ECO:0000313" key="2">
    <source>
        <dbReference type="EMBL" id="ROK82362.1"/>
    </source>
</evidence>
<proteinExistence type="predicted"/>
<feature type="compositionally biased region" description="Basic and acidic residues" evidence="1">
    <location>
        <begin position="144"/>
        <end position="183"/>
    </location>
</feature>
<protein>
    <submittedName>
        <fullName evidence="2">Uncharacterized protein</fullName>
    </submittedName>
</protein>
<feature type="compositionally biased region" description="Basic residues" evidence="1">
    <location>
        <begin position="308"/>
        <end position="322"/>
    </location>
</feature>
<gene>
    <name evidence="2" type="ORF">DPX16_4017</name>
</gene>
<name>A0A3N0Y0H3_ANAGA</name>
<sequence>MDLCLSPVSLQKTSPKQRSSSFPGEHLHGMDITQLLLWSSQGTRSLEEYVQEYLDIAYLSDLPDCALNDFFCDGVNQPLQNQLRREGQRSSLGSFMDYALLSVGSLFTVGVAEECDTMVDHVMATAPRNTHQMAATITTATHHVSADRPESHHVTADRPEQRHVSADRPESRHVTDPVRERRGLRSSVADPPMTSVRAAGIPKHQPAASHSSPADASLSSSSVATLSSSPVATHSRLPVAMDSCSPVATQSGSPVATHSSALDAMDKMAALPVPTGKMAAPAVLKVVGGVPATESAPETAPVGEPSPHSRRRRRRRRRRKKASSSPQDADVLQEAAVDLETTPEVSPTPPRLLALPAPPEFLALPAPPKLLAHQPGTSSVDFPKNFFGVGSLWVGFLPGHCRHRPLYCHGL</sequence>
<dbReference type="Proteomes" id="UP000281406">
    <property type="component" value="Unassembled WGS sequence"/>
</dbReference>
<dbReference type="AlphaFoldDB" id="A0A3N0Y0H3"/>
<evidence type="ECO:0000313" key="3">
    <source>
        <dbReference type="Proteomes" id="UP000281406"/>
    </source>
</evidence>
<organism evidence="2 3">
    <name type="scientific">Anabarilius grahami</name>
    <name type="common">Kanglang fish</name>
    <name type="synonym">Barilius grahami</name>
    <dbReference type="NCBI Taxonomy" id="495550"/>
    <lineage>
        <taxon>Eukaryota</taxon>
        <taxon>Metazoa</taxon>
        <taxon>Chordata</taxon>
        <taxon>Craniata</taxon>
        <taxon>Vertebrata</taxon>
        <taxon>Euteleostomi</taxon>
        <taxon>Actinopterygii</taxon>
        <taxon>Neopterygii</taxon>
        <taxon>Teleostei</taxon>
        <taxon>Ostariophysi</taxon>
        <taxon>Cypriniformes</taxon>
        <taxon>Xenocyprididae</taxon>
        <taxon>Xenocypridinae</taxon>
        <taxon>Xenocypridinae incertae sedis</taxon>
        <taxon>Anabarilius</taxon>
    </lineage>
</organism>